<sequence>MQFEASGTDESSKQVDFQLSPEQHFLNPKLQLRGEPRPKSTVSGSFCHRGADKARVVDVIKEDLRTRLTFEIHLAENPTSSLLLYSQGNKEAIKSLHPSTTLKSCPCFQPAQSRIAPITHYPVTLFISAYQQGSELSKLRSLGAASSL</sequence>
<organism evidence="1 2">
    <name type="scientific">Bagarius yarrelli</name>
    <name type="common">Goonch</name>
    <name type="synonym">Bagrus yarrelli</name>
    <dbReference type="NCBI Taxonomy" id="175774"/>
    <lineage>
        <taxon>Eukaryota</taxon>
        <taxon>Metazoa</taxon>
        <taxon>Chordata</taxon>
        <taxon>Craniata</taxon>
        <taxon>Vertebrata</taxon>
        <taxon>Euteleostomi</taxon>
        <taxon>Actinopterygii</taxon>
        <taxon>Neopterygii</taxon>
        <taxon>Teleostei</taxon>
        <taxon>Ostariophysi</taxon>
        <taxon>Siluriformes</taxon>
        <taxon>Sisoridae</taxon>
        <taxon>Sisorinae</taxon>
        <taxon>Bagarius</taxon>
    </lineage>
</organism>
<comment type="caution">
    <text evidence="1">The sequence shown here is derived from an EMBL/GenBank/DDBJ whole genome shotgun (WGS) entry which is preliminary data.</text>
</comment>
<keyword evidence="2" id="KW-1185">Reference proteome</keyword>
<accession>A0A556U8Z0</accession>
<dbReference type="Proteomes" id="UP000319801">
    <property type="component" value="Unassembled WGS sequence"/>
</dbReference>
<evidence type="ECO:0000313" key="2">
    <source>
        <dbReference type="Proteomes" id="UP000319801"/>
    </source>
</evidence>
<gene>
    <name evidence="1" type="ORF">Baya_9893</name>
</gene>
<dbReference type="AlphaFoldDB" id="A0A556U8Z0"/>
<name>A0A556U8Z0_BAGYA</name>
<evidence type="ECO:0000313" key="1">
    <source>
        <dbReference type="EMBL" id="TSO15247.1"/>
    </source>
</evidence>
<dbReference type="EMBL" id="VCAZ01000064">
    <property type="protein sequence ID" value="TSO15247.1"/>
    <property type="molecule type" value="Genomic_DNA"/>
</dbReference>
<protein>
    <submittedName>
        <fullName evidence="1">Uncharacterized protein</fullName>
    </submittedName>
</protein>
<proteinExistence type="predicted"/>
<reference evidence="1 2" key="1">
    <citation type="journal article" date="2019" name="Genome Biol. Evol.">
        <title>Whole-Genome Sequencing of the Giant Devil Catfish, Bagarius yarrelli.</title>
        <authorList>
            <person name="Jiang W."/>
            <person name="Lv Y."/>
            <person name="Cheng L."/>
            <person name="Yang K."/>
            <person name="Chao B."/>
            <person name="Wang X."/>
            <person name="Li Y."/>
            <person name="Pan X."/>
            <person name="You X."/>
            <person name="Zhang Y."/>
            <person name="Yang J."/>
            <person name="Li J."/>
            <person name="Zhang X."/>
            <person name="Liu S."/>
            <person name="Sun C."/>
            <person name="Yang J."/>
            <person name="Shi Q."/>
        </authorList>
    </citation>
    <scope>NUCLEOTIDE SEQUENCE [LARGE SCALE GENOMIC DNA]</scope>
    <source>
        <strain evidence="1">JWS20170419001</strain>
        <tissue evidence="1">Muscle</tissue>
    </source>
</reference>